<protein>
    <recommendedName>
        <fullName evidence="2">Enolpyruvate transferase domain-containing protein</fullName>
    </recommendedName>
</protein>
<dbReference type="InterPro" id="IPR013792">
    <property type="entry name" value="RNA3'P_cycl/enolpyr_Trfase_a/b"/>
</dbReference>
<reference evidence="1" key="1">
    <citation type="submission" date="2018-05" db="EMBL/GenBank/DDBJ databases">
        <authorList>
            <person name="Lanie J.A."/>
            <person name="Ng W.-L."/>
            <person name="Kazmierczak K.M."/>
            <person name="Andrzejewski T.M."/>
            <person name="Davidsen T.M."/>
            <person name="Wayne K.J."/>
            <person name="Tettelin H."/>
            <person name="Glass J.I."/>
            <person name="Rusch D."/>
            <person name="Podicherti R."/>
            <person name="Tsui H.-C.T."/>
            <person name="Winkler M.E."/>
        </authorList>
    </citation>
    <scope>NUCLEOTIDE SEQUENCE</scope>
</reference>
<evidence type="ECO:0000313" key="1">
    <source>
        <dbReference type="EMBL" id="SVC69790.1"/>
    </source>
</evidence>
<dbReference type="EMBL" id="UINC01105676">
    <property type="protein sequence ID" value="SVC69790.1"/>
    <property type="molecule type" value="Genomic_DNA"/>
</dbReference>
<proteinExistence type="predicted"/>
<feature type="non-terminal residue" evidence="1">
    <location>
        <position position="54"/>
    </location>
</feature>
<dbReference type="AlphaFoldDB" id="A0A382PAC6"/>
<dbReference type="Gene3D" id="3.65.10.10">
    <property type="entry name" value="Enolpyruvate transferase domain"/>
    <property type="match status" value="2"/>
</dbReference>
<organism evidence="1">
    <name type="scientific">marine metagenome</name>
    <dbReference type="NCBI Taxonomy" id="408172"/>
    <lineage>
        <taxon>unclassified sequences</taxon>
        <taxon>metagenomes</taxon>
        <taxon>ecological metagenomes</taxon>
    </lineage>
</organism>
<accession>A0A382PAC6</accession>
<dbReference type="SUPFAM" id="SSF55205">
    <property type="entry name" value="EPT/RTPC-like"/>
    <property type="match status" value="1"/>
</dbReference>
<dbReference type="GO" id="GO:0016765">
    <property type="term" value="F:transferase activity, transferring alkyl or aryl (other than methyl) groups"/>
    <property type="evidence" value="ECO:0007669"/>
    <property type="project" value="InterPro"/>
</dbReference>
<name>A0A382PAC6_9ZZZZ</name>
<gene>
    <name evidence="1" type="ORF">METZ01_LOCUS322644</name>
</gene>
<sequence length="54" mass="5817">MQEYIIKGSNKGVRGSVDISGAKNSCLPLLASSILFKDTVTFKNIPLTTDVLTM</sequence>
<dbReference type="InterPro" id="IPR036968">
    <property type="entry name" value="Enolpyruvate_Tfrase_sf"/>
</dbReference>
<evidence type="ECO:0008006" key="2">
    <source>
        <dbReference type="Google" id="ProtNLM"/>
    </source>
</evidence>